<feature type="compositionally biased region" description="Polar residues" evidence="1">
    <location>
        <begin position="145"/>
        <end position="158"/>
    </location>
</feature>
<dbReference type="EMBL" id="VSSQ01091961">
    <property type="protein sequence ID" value="MPN37359.1"/>
    <property type="molecule type" value="Genomic_DNA"/>
</dbReference>
<protein>
    <submittedName>
        <fullName evidence="2">Uncharacterized protein</fullName>
    </submittedName>
</protein>
<name>A0A645HGQ0_9ZZZZ</name>
<gene>
    <name evidence="2" type="ORF">SDC9_184876</name>
</gene>
<proteinExistence type="predicted"/>
<sequence length="158" mass="16498">MPRQPSPPTTTQQPTRLATSASSATVPNIGSWLIVQPTSSGNPLATSGWKTVSSTRWKTASWAFSRPTGPKTGPSCLRTSSAKAWARCSTRSTPPASATSSAPAWSANPMARPASMSPTVACRRSIPASARTTPSGNRVPATPSWRPNSCAASWSSWA</sequence>
<evidence type="ECO:0000256" key="1">
    <source>
        <dbReference type="SAM" id="MobiDB-lite"/>
    </source>
</evidence>
<organism evidence="2">
    <name type="scientific">bioreactor metagenome</name>
    <dbReference type="NCBI Taxonomy" id="1076179"/>
    <lineage>
        <taxon>unclassified sequences</taxon>
        <taxon>metagenomes</taxon>
        <taxon>ecological metagenomes</taxon>
    </lineage>
</organism>
<dbReference type="AlphaFoldDB" id="A0A645HGQ0"/>
<evidence type="ECO:0000313" key="2">
    <source>
        <dbReference type="EMBL" id="MPN37359.1"/>
    </source>
</evidence>
<reference evidence="2" key="1">
    <citation type="submission" date="2019-08" db="EMBL/GenBank/DDBJ databases">
        <authorList>
            <person name="Kucharzyk K."/>
            <person name="Murdoch R.W."/>
            <person name="Higgins S."/>
            <person name="Loffler F."/>
        </authorList>
    </citation>
    <scope>NUCLEOTIDE SEQUENCE</scope>
</reference>
<accession>A0A645HGQ0</accession>
<comment type="caution">
    <text evidence="2">The sequence shown here is derived from an EMBL/GenBank/DDBJ whole genome shotgun (WGS) entry which is preliminary data.</text>
</comment>
<feature type="compositionally biased region" description="Low complexity" evidence="1">
    <location>
        <begin position="89"/>
        <end position="107"/>
    </location>
</feature>
<feature type="region of interest" description="Disordered" evidence="1">
    <location>
        <begin position="1"/>
        <end position="24"/>
    </location>
</feature>
<feature type="region of interest" description="Disordered" evidence="1">
    <location>
        <begin position="88"/>
        <end position="158"/>
    </location>
</feature>